<dbReference type="PANTHER" id="PTHR33144:SF46">
    <property type="entry name" value="OS04G0610000 PROTEIN"/>
    <property type="match status" value="1"/>
</dbReference>
<evidence type="ECO:0000313" key="1">
    <source>
        <dbReference type="EMBL" id="RYQ90677.1"/>
    </source>
</evidence>
<sequence>MPHGKTIDVQFNNRNQAIRKEGRKLASFLGILARTPSIMPLNIDDWRCYDKEEKNKLLKIVRKKFSIPICGEEFVKRSIEKKWKDYKCYLKGMYLGNTKPKIFY</sequence>
<dbReference type="STRING" id="3818.A0A444XLV9"/>
<gene>
    <name evidence="1" type="ORF">Ahy_B09g096708</name>
</gene>
<accession>A0A444XLV9</accession>
<proteinExistence type="predicted"/>
<reference evidence="1 2" key="1">
    <citation type="submission" date="2019-01" db="EMBL/GenBank/DDBJ databases">
        <title>Sequencing of cultivated peanut Arachis hypogaea provides insights into genome evolution and oil improvement.</title>
        <authorList>
            <person name="Chen X."/>
        </authorList>
    </citation>
    <scope>NUCLEOTIDE SEQUENCE [LARGE SCALE GENOMIC DNA]</scope>
    <source>
        <strain evidence="2">cv. Fuhuasheng</strain>
        <tissue evidence="1">Leaves</tissue>
    </source>
</reference>
<dbReference type="EMBL" id="SDMP01000019">
    <property type="protein sequence ID" value="RYQ90677.1"/>
    <property type="molecule type" value="Genomic_DNA"/>
</dbReference>
<protein>
    <submittedName>
        <fullName evidence="1">Uncharacterized protein</fullName>
    </submittedName>
</protein>
<dbReference type="AlphaFoldDB" id="A0A444XLV9"/>
<name>A0A444XLV9_ARAHY</name>
<comment type="caution">
    <text evidence="1">The sequence shown here is derived from an EMBL/GenBank/DDBJ whole genome shotgun (WGS) entry which is preliminary data.</text>
</comment>
<organism evidence="1 2">
    <name type="scientific">Arachis hypogaea</name>
    <name type="common">Peanut</name>
    <dbReference type="NCBI Taxonomy" id="3818"/>
    <lineage>
        <taxon>Eukaryota</taxon>
        <taxon>Viridiplantae</taxon>
        <taxon>Streptophyta</taxon>
        <taxon>Embryophyta</taxon>
        <taxon>Tracheophyta</taxon>
        <taxon>Spermatophyta</taxon>
        <taxon>Magnoliopsida</taxon>
        <taxon>eudicotyledons</taxon>
        <taxon>Gunneridae</taxon>
        <taxon>Pentapetalae</taxon>
        <taxon>rosids</taxon>
        <taxon>fabids</taxon>
        <taxon>Fabales</taxon>
        <taxon>Fabaceae</taxon>
        <taxon>Papilionoideae</taxon>
        <taxon>50 kb inversion clade</taxon>
        <taxon>dalbergioids sensu lato</taxon>
        <taxon>Dalbergieae</taxon>
        <taxon>Pterocarpus clade</taxon>
        <taxon>Arachis</taxon>
    </lineage>
</organism>
<keyword evidence="2" id="KW-1185">Reference proteome</keyword>
<dbReference type="PANTHER" id="PTHR33144">
    <property type="entry name" value="OS10G0409366 PROTEIN-RELATED"/>
    <property type="match status" value="1"/>
</dbReference>
<dbReference type="Proteomes" id="UP000289738">
    <property type="component" value="Chromosome B09"/>
</dbReference>
<evidence type="ECO:0000313" key="2">
    <source>
        <dbReference type="Proteomes" id="UP000289738"/>
    </source>
</evidence>